<dbReference type="RefSeq" id="WP_104792372.1">
    <property type="nucleotide sequence ID" value="NZ_PTPZ01000001.1"/>
</dbReference>
<evidence type="ECO:0000256" key="1">
    <source>
        <dbReference type="SAM" id="Phobius"/>
    </source>
</evidence>
<accession>A0A2S7I7K2</accession>
<keyword evidence="1" id="KW-1133">Transmembrane helix</keyword>
<dbReference type="Proteomes" id="UP000238565">
    <property type="component" value="Unassembled WGS sequence"/>
</dbReference>
<proteinExistence type="predicted"/>
<feature type="transmembrane region" description="Helical" evidence="1">
    <location>
        <begin position="20"/>
        <end position="37"/>
    </location>
</feature>
<evidence type="ECO:0000313" key="3">
    <source>
        <dbReference type="Proteomes" id="UP000238565"/>
    </source>
</evidence>
<sequence>MENLNKNKEVKIGISKFSIGFDFIIVIIIFGIAFYSYFGKNNIKISIFLVIIGTLNLIYYLRKLSDTETKILINSRGINLESKFISWDEVKDINVEKLSSGKTYSEYLNIVTKKNKLFDIDITELNITGNKLLKTIEFYRK</sequence>
<dbReference type="AlphaFoldDB" id="A0A2S7I7K2"/>
<name>A0A2S7I7K2_9FLAO</name>
<organism evidence="2 3">
    <name type="scientific">Cloacibacterium normanense</name>
    <dbReference type="NCBI Taxonomy" id="237258"/>
    <lineage>
        <taxon>Bacteria</taxon>
        <taxon>Pseudomonadati</taxon>
        <taxon>Bacteroidota</taxon>
        <taxon>Flavobacteriia</taxon>
        <taxon>Flavobacteriales</taxon>
        <taxon>Weeksellaceae</taxon>
    </lineage>
</organism>
<dbReference type="EMBL" id="PTPZ01000001">
    <property type="protein sequence ID" value="PPZ92558.1"/>
    <property type="molecule type" value="Genomic_DNA"/>
</dbReference>
<reference evidence="2 3" key="1">
    <citation type="submission" date="2018-02" db="EMBL/GenBank/DDBJ databases">
        <title>Draft genome sequence of bacterial isolates from marine environment.</title>
        <authorList>
            <person name="Singh S.K."/>
            <person name="Hill R."/>
            <person name="Major S."/>
            <person name="Cai H."/>
            <person name="Li Y."/>
        </authorList>
    </citation>
    <scope>NUCLEOTIDE SEQUENCE [LARGE SCALE GENOMIC DNA]</scope>
    <source>
        <strain evidence="2 3">IMET F</strain>
    </source>
</reference>
<protein>
    <recommendedName>
        <fullName evidence="4">PH domain-containing protein</fullName>
    </recommendedName>
</protein>
<keyword evidence="1" id="KW-0472">Membrane</keyword>
<keyword evidence="1" id="KW-0812">Transmembrane</keyword>
<evidence type="ECO:0008006" key="4">
    <source>
        <dbReference type="Google" id="ProtNLM"/>
    </source>
</evidence>
<comment type="caution">
    <text evidence="2">The sequence shown here is derived from an EMBL/GenBank/DDBJ whole genome shotgun (WGS) entry which is preliminary data.</text>
</comment>
<feature type="transmembrane region" description="Helical" evidence="1">
    <location>
        <begin position="43"/>
        <end position="61"/>
    </location>
</feature>
<evidence type="ECO:0000313" key="2">
    <source>
        <dbReference type="EMBL" id="PPZ92558.1"/>
    </source>
</evidence>
<gene>
    <name evidence="2" type="ORF">C3729_00650</name>
</gene>